<protein>
    <submittedName>
        <fullName evidence="17">Degenerin-like protein unc-105</fullName>
    </submittedName>
</protein>
<keyword evidence="7" id="KW-0915">Sodium</keyword>
<evidence type="ECO:0000256" key="7">
    <source>
        <dbReference type="ARBA" id="ARBA00023053"/>
    </source>
</evidence>
<dbReference type="Proteomes" id="UP000492821">
    <property type="component" value="Unassembled WGS sequence"/>
</dbReference>
<keyword evidence="6 15" id="KW-1133">Transmembrane helix</keyword>
<keyword evidence="16" id="KW-1185">Reference proteome</keyword>
<dbReference type="PROSITE" id="PS01206">
    <property type="entry name" value="ASC"/>
    <property type="match status" value="1"/>
</dbReference>
<evidence type="ECO:0000256" key="10">
    <source>
        <dbReference type="ARBA" id="ARBA00023180"/>
    </source>
</evidence>
<dbReference type="Pfam" id="PF00858">
    <property type="entry name" value="ASC"/>
    <property type="match status" value="1"/>
</dbReference>
<evidence type="ECO:0000256" key="11">
    <source>
        <dbReference type="ARBA" id="ARBA00023201"/>
    </source>
</evidence>
<evidence type="ECO:0000256" key="8">
    <source>
        <dbReference type="ARBA" id="ARBA00023065"/>
    </source>
</evidence>
<dbReference type="PANTHER" id="PTHR11690:SF279">
    <property type="entry name" value="DEGENERIN-LIKE PROTEIN UNC-105"/>
    <property type="match status" value="1"/>
</dbReference>
<dbReference type="WBParaSite" id="Pan_g9382.t1">
    <property type="protein sequence ID" value="Pan_g9382.t1"/>
    <property type="gene ID" value="Pan_g9382"/>
</dbReference>
<evidence type="ECO:0000256" key="14">
    <source>
        <dbReference type="SAM" id="MobiDB-lite"/>
    </source>
</evidence>
<sequence length="907" mass="101931">MAGNETDEIIPNGSGLSPAGPKPLKPTLSFEDQPTIPKPNLNPTSFDNQSNHSGHANDRRRLKLPDEAYQKRERSNSARHFDKLRRISRACELPRLPRMKGRIDYKTLFKRFTHQSTIHGVSHAGNATKRRWLIFWCTAFAICVCFLSIQVMLLLKKYFEYPKTVDLDLKFENAPFPSVTLCNLNPYKASAIRNDAATRATMEAYQNIIGSAEGVAGALLAQQQRGRRPKRQFATANEAKNRRYHQVYAQCYCEVNMLSGERKPGSCFAAFKGKISLSFTDNQLNKFHPSKCLCQLDATSKSLWPCFPYNTWKERMCVECRAELGHCPMRFYNGSQAKPHVHDEMDICLCHNEYNHCIANNANGEIPEINPSEDLESMDYEKKFAAPLGGQLKDEPTTTTTTQAPELRQALGFDELTDEIAITTQAKQNLLFTVGEKPITERISLSQNKSEFILKCSFNQKDCNIEKDFALHYDNTYGNCFTFNYDRTKAVTAHRAGANYGLRVLLFANLPEYLPTSEAVGFRVTVHDKWIAPFPDAFGYSAPTGFMSGYGVRMKKFNRISPPHGHCFDGGEDDEFFIYKGFNYSVEGCHRSCTQREVIRICGCADPTYPLNNKKIKTCSVSDPVARECIANTTHYLGRLIAEGNVPNCTCHQPCTEIGYEVSYSAARWPSGTTKLMECEISDDLCMEKYRKNAAMVQVFYEELNYETLTETPAYTLPSLMADLGGVTGLWIGASIVSLLEVVVLVIYCADAYVTNRKVSIPVNQFLGVTPKKRSVSSSIASRPIQRRTPSSKPSIVSVEIEMPQNLLRAVEEMSEISRSTEKSSNQSSKSHLEPEEPISRKNSSPYLPPGAELPCLCLYNSEGVLSKMKALCPEHGFLVRRGTGFTCTDDEEEIPDLEDTDGEWDD</sequence>
<feature type="compositionally biased region" description="Polar residues" evidence="14">
    <location>
        <begin position="41"/>
        <end position="54"/>
    </location>
</feature>
<keyword evidence="8 13" id="KW-0406">Ion transport</keyword>
<keyword evidence="10" id="KW-0325">Glycoprotein</keyword>
<feature type="region of interest" description="Disordered" evidence="14">
    <location>
        <begin position="1"/>
        <end position="78"/>
    </location>
</feature>
<evidence type="ECO:0000256" key="5">
    <source>
        <dbReference type="ARBA" id="ARBA00022692"/>
    </source>
</evidence>
<evidence type="ECO:0000313" key="16">
    <source>
        <dbReference type="Proteomes" id="UP000492821"/>
    </source>
</evidence>
<keyword evidence="3 13" id="KW-0813">Transport</keyword>
<feature type="compositionally biased region" description="Basic and acidic residues" evidence="14">
    <location>
        <begin position="55"/>
        <end position="78"/>
    </location>
</feature>
<feature type="compositionally biased region" description="Acidic residues" evidence="14">
    <location>
        <begin position="889"/>
        <end position="907"/>
    </location>
</feature>
<evidence type="ECO:0000256" key="15">
    <source>
        <dbReference type="SAM" id="Phobius"/>
    </source>
</evidence>
<comment type="subcellular location">
    <subcellularLocation>
        <location evidence="1">Membrane</location>
        <topology evidence="1">Multi-pass membrane protein</topology>
    </subcellularLocation>
</comment>
<dbReference type="NCBIfam" id="TIGR00867">
    <property type="entry name" value="deg-1"/>
    <property type="match status" value="1"/>
</dbReference>
<comment type="similarity">
    <text evidence="2 13">Belongs to the amiloride-sensitive sodium channel (TC 1.A.6) family.</text>
</comment>
<reference evidence="17" key="2">
    <citation type="submission" date="2020-10" db="UniProtKB">
        <authorList>
            <consortium name="WormBaseParasite"/>
        </authorList>
    </citation>
    <scope>IDENTIFICATION</scope>
</reference>
<feature type="transmembrane region" description="Helical" evidence="15">
    <location>
        <begin position="729"/>
        <end position="750"/>
    </location>
</feature>
<keyword evidence="12 13" id="KW-0407">Ion channel</keyword>
<evidence type="ECO:0000256" key="12">
    <source>
        <dbReference type="ARBA" id="ARBA00023303"/>
    </source>
</evidence>
<dbReference type="InterPro" id="IPR020903">
    <property type="entry name" value="ENaC_CS"/>
</dbReference>
<keyword evidence="4 13" id="KW-0894">Sodium channel</keyword>
<proteinExistence type="inferred from homology"/>
<name>A0A7E4WDD4_PANRE</name>
<keyword evidence="11 13" id="KW-0739">Sodium transport</keyword>
<evidence type="ECO:0000256" key="9">
    <source>
        <dbReference type="ARBA" id="ARBA00023136"/>
    </source>
</evidence>
<evidence type="ECO:0000256" key="1">
    <source>
        <dbReference type="ARBA" id="ARBA00004141"/>
    </source>
</evidence>
<keyword evidence="9 15" id="KW-0472">Membrane</keyword>
<evidence type="ECO:0000256" key="6">
    <source>
        <dbReference type="ARBA" id="ARBA00022989"/>
    </source>
</evidence>
<keyword evidence="5 13" id="KW-0812">Transmembrane</keyword>
<dbReference type="GO" id="GO:0005886">
    <property type="term" value="C:plasma membrane"/>
    <property type="evidence" value="ECO:0007669"/>
    <property type="project" value="TreeGrafter"/>
</dbReference>
<accession>A0A7E4WDD4</accession>
<feature type="compositionally biased region" description="Basic and acidic residues" evidence="14">
    <location>
        <begin position="831"/>
        <end position="840"/>
    </location>
</feature>
<evidence type="ECO:0000256" key="3">
    <source>
        <dbReference type="ARBA" id="ARBA00022448"/>
    </source>
</evidence>
<feature type="transmembrane region" description="Helical" evidence="15">
    <location>
        <begin position="132"/>
        <end position="155"/>
    </location>
</feature>
<reference evidence="16" key="1">
    <citation type="journal article" date="2013" name="Genetics">
        <title>The draft genome and transcriptome of Panagrellus redivivus are shaped by the harsh demands of a free-living lifestyle.</title>
        <authorList>
            <person name="Srinivasan J."/>
            <person name="Dillman A.R."/>
            <person name="Macchietto M.G."/>
            <person name="Heikkinen L."/>
            <person name="Lakso M."/>
            <person name="Fracchia K.M."/>
            <person name="Antoshechkin I."/>
            <person name="Mortazavi A."/>
            <person name="Wong G."/>
            <person name="Sternberg P.W."/>
        </authorList>
    </citation>
    <scope>NUCLEOTIDE SEQUENCE [LARGE SCALE GENOMIC DNA]</scope>
    <source>
        <strain evidence="16">MT8872</strain>
    </source>
</reference>
<organism evidence="16 17">
    <name type="scientific">Panagrellus redivivus</name>
    <name type="common">Microworm</name>
    <dbReference type="NCBI Taxonomy" id="6233"/>
    <lineage>
        <taxon>Eukaryota</taxon>
        <taxon>Metazoa</taxon>
        <taxon>Ecdysozoa</taxon>
        <taxon>Nematoda</taxon>
        <taxon>Chromadorea</taxon>
        <taxon>Rhabditida</taxon>
        <taxon>Tylenchina</taxon>
        <taxon>Panagrolaimomorpha</taxon>
        <taxon>Panagrolaimoidea</taxon>
        <taxon>Panagrolaimidae</taxon>
        <taxon>Panagrellus</taxon>
    </lineage>
</organism>
<evidence type="ECO:0000313" key="17">
    <source>
        <dbReference type="WBParaSite" id="Pan_g9382.t1"/>
    </source>
</evidence>
<dbReference type="PRINTS" id="PR01078">
    <property type="entry name" value="AMINACHANNEL"/>
</dbReference>
<evidence type="ECO:0000256" key="2">
    <source>
        <dbReference type="ARBA" id="ARBA00007193"/>
    </source>
</evidence>
<dbReference type="Gene3D" id="2.60.470.10">
    <property type="entry name" value="Acid-sensing ion channels like domains"/>
    <property type="match status" value="1"/>
</dbReference>
<dbReference type="Gene3D" id="1.10.287.770">
    <property type="entry name" value="YojJ-like"/>
    <property type="match status" value="1"/>
</dbReference>
<feature type="region of interest" description="Disordered" evidence="14">
    <location>
        <begin position="888"/>
        <end position="907"/>
    </location>
</feature>
<dbReference type="AlphaFoldDB" id="A0A7E4WDD4"/>
<evidence type="ECO:0000256" key="4">
    <source>
        <dbReference type="ARBA" id="ARBA00022461"/>
    </source>
</evidence>
<dbReference type="GO" id="GO:0015280">
    <property type="term" value="F:ligand-gated sodium channel activity"/>
    <property type="evidence" value="ECO:0007669"/>
    <property type="project" value="TreeGrafter"/>
</dbReference>
<evidence type="ECO:0000256" key="13">
    <source>
        <dbReference type="RuleBase" id="RU000679"/>
    </source>
</evidence>
<dbReference type="InterPro" id="IPR001873">
    <property type="entry name" value="ENaC"/>
</dbReference>
<feature type="region of interest" description="Disordered" evidence="14">
    <location>
        <begin position="813"/>
        <end position="846"/>
    </location>
</feature>
<dbReference type="InterPro" id="IPR004726">
    <property type="entry name" value="Deg-1"/>
</dbReference>
<dbReference type="PANTHER" id="PTHR11690">
    <property type="entry name" value="AMILORIDE-SENSITIVE SODIUM CHANNEL-RELATED"/>
    <property type="match status" value="1"/>
</dbReference>